<evidence type="ECO:0000313" key="4">
    <source>
        <dbReference type="Proteomes" id="UP000031670"/>
    </source>
</evidence>
<dbReference type="EMBL" id="BBRZ01000189">
    <property type="protein sequence ID" value="GAM59669.1"/>
    <property type="molecule type" value="Genomic_DNA"/>
</dbReference>
<keyword evidence="1" id="KW-0812">Transmembrane</keyword>
<keyword evidence="1" id="KW-1133">Transmembrane helix</keyword>
<evidence type="ECO:0000256" key="1">
    <source>
        <dbReference type="SAM" id="Phobius"/>
    </source>
</evidence>
<reference evidence="4 5" key="3">
    <citation type="submission" date="2015-01" db="EMBL/GenBank/DDBJ databases">
        <authorList>
            <consortium name="NBRP consortium"/>
            <person name="Sawabe T."/>
            <person name="Meirelles P."/>
            <person name="Feng G."/>
            <person name="Sayaka M."/>
            <person name="Hattori M."/>
            <person name="Ohkuma M."/>
        </authorList>
    </citation>
    <scope>NUCLEOTIDE SEQUENCE [LARGE SCALE GENOMIC DNA]</scope>
    <source>
        <strain evidence="5">JCM 19231</strain>
        <strain evidence="2">JCM19231</strain>
        <strain evidence="3 4">JCM19232</strain>
    </source>
</reference>
<feature type="transmembrane region" description="Helical" evidence="1">
    <location>
        <begin position="20"/>
        <end position="40"/>
    </location>
</feature>
<dbReference type="EMBL" id="BBSA01000014">
    <property type="protein sequence ID" value="GAM64678.1"/>
    <property type="molecule type" value="Genomic_DNA"/>
</dbReference>
<dbReference type="Proteomes" id="UP000031671">
    <property type="component" value="Unassembled WGS sequence"/>
</dbReference>
<gene>
    <name evidence="2" type="ORF">JCM19231_699</name>
    <name evidence="3" type="ORF">JCM19232_4370</name>
</gene>
<keyword evidence="5" id="KW-1185">Reference proteome</keyword>
<keyword evidence="1" id="KW-0472">Membrane</keyword>
<evidence type="ECO:0000313" key="3">
    <source>
        <dbReference type="EMBL" id="GAM64678.1"/>
    </source>
</evidence>
<protein>
    <submittedName>
        <fullName evidence="2">Uncharacterized protein</fullName>
    </submittedName>
</protein>
<organism evidence="2 5">
    <name type="scientific">Vibrio ishigakensis</name>
    <dbReference type="NCBI Taxonomy" id="1481914"/>
    <lineage>
        <taxon>Bacteria</taxon>
        <taxon>Pseudomonadati</taxon>
        <taxon>Pseudomonadota</taxon>
        <taxon>Gammaproteobacteria</taxon>
        <taxon>Vibrionales</taxon>
        <taxon>Vibrionaceae</taxon>
        <taxon>Vibrio</taxon>
    </lineage>
</organism>
<accession>A0A0B8PND8</accession>
<comment type="caution">
    <text evidence="2">The sequence shown here is derived from an EMBL/GenBank/DDBJ whole genome shotgun (WGS) entry which is preliminary data.</text>
</comment>
<proteinExistence type="predicted"/>
<accession>A0A0B8P9S2</accession>
<reference evidence="2 5" key="1">
    <citation type="submission" date="2015-01" db="EMBL/GenBank/DDBJ databases">
        <title>Vibrio sp. C1 JCM 19231 whole genome shotgun sequence.</title>
        <authorList>
            <person name="Sawabe T."/>
            <person name="Meirelles P."/>
            <person name="Feng G."/>
            <person name="Sayaka M."/>
            <person name="Hattori M."/>
            <person name="Ohkuma M."/>
        </authorList>
    </citation>
    <scope>NUCLEOTIDE SEQUENCE [LARGE SCALE GENOMIC DNA]</scope>
    <source>
        <strain evidence="5">JCM 19231</strain>
        <strain evidence="2">JCM19231</strain>
    </source>
</reference>
<reference evidence="3 4" key="2">
    <citation type="submission" date="2015-01" db="EMBL/GenBank/DDBJ databases">
        <title>Vibrio sp. C5 JCM 19232 whole genome shotgun sequence.</title>
        <authorList>
            <person name="Sawabe T."/>
            <person name="Meirelles P."/>
            <person name="Feng G."/>
            <person name="Sayaka M."/>
            <person name="Hattori M."/>
            <person name="Ohkuma M."/>
        </authorList>
    </citation>
    <scope>NUCLEOTIDE SEQUENCE [LARGE SCALE GENOMIC DNA]</scope>
    <source>
        <strain evidence="3 4">JCM19232</strain>
    </source>
</reference>
<dbReference type="Proteomes" id="UP000031670">
    <property type="component" value="Unassembled WGS sequence"/>
</dbReference>
<evidence type="ECO:0000313" key="5">
    <source>
        <dbReference type="Proteomes" id="UP000031671"/>
    </source>
</evidence>
<name>A0A0B8P9S2_9VIBR</name>
<evidence type="ECO:0000313" key="2">
    <source>
        <dbReference type="EMBL" id="GAM59669.1"/>
    </source>
</evidence>
<dbReference type="AlphaFoldDB" id="A0A0B8P9S2"/>
<sequence>MNPTKVSKDEGQGASRKTNLLYNPTFALLPSKSLPFWLLYGFSTP</sequence>